<name>A0A511X861_9PROT</name>
<evidence type="ECO:0000313" key="2">
    <source>
        <dbReference type="Proteomes" id="UP000321635"/>
    </source>
</evidence>
<sequence>MLKLELVLRKLGYAGAKHGIEGLTSGAGDKVEEDASMGHGTISNVDWTNARHARRFAPGRKNRLKRPVVNWTKTISENTNP</sequence>
<dbReference type="AlphaFoldDB" id="A0A511X861"/>
<evidence type="ECO:0000313" key="1">
    <source>
        <dbReference type="EMBL" id="GEN59115.1"/>
    </source>
</evidence>
<proteinExistence type="predicted"/>
<accession>A0A511X861</accession>
<comment type="caution">
    <text evidence="1">The sequence shown here is derived from an EMBL/GenBank/DDBJ whole genome shotgun (WGS) entry which is preliminary data.</text>
</comment>
<reference evidence="1 2" key="1">
    <citation type="submission" date="2019-07" db="EMBL/GenBank/DDBJ databases">
        <title>Whole genome shotgun sequence of Acetobacter nitrogenifigens NBRC 105050.</title>
        <authorList>
            <person name="Hosoyama A."/>
            <person name="Uohara A."/>
            <person name="Ohji S."/>
            <person name="Ichikawa N."/>
        </authorList>
    </citation>
    <scope>NUCLEOTIDE SEQUENCE [LARGE SCALE GENOMIC DNA]</scope>
    <source>
        <strain evidence="1 2">NBRC 105050</strain>
    </source>
</reference>
<gene>
    <name evidence="1" type="ORF">ANI02nite_09990</name>
</gene>
<protein>
    <submittedName>
        <fullName evidence="1">Uncharacterized protein</fullName>
    </submittedName>
</protein>
<dbReference type="Proteomes" id="UP000321635">
    <property type="component" value="Unassembled WGS sequence"/>
</dbReference>
<keyword evidence="2" id="KW-1185">Reference proteome</keyword>
<organism evidence="1 2">
    <name type="scientific">Acetobacter nitrogenifigens DSM 23921 = NBRC 105050</name>
    <dbReference type="NCBI Taxonomy" id="1120919"/>
    <lineage>
        <taxon>Bacteria</taxon>
        <taxon>Pseudomonadati</taxon>
        <taxon>Pseudomonadota</taxon>
        <taxon>Alphaproteobacteria</taxon>
        <taxon>Acetobacterales</taxon>
        <taxon>Acetobacteraceae</taxon>
        <taxon>Acetobacter</taxon>
    </lineage>
</organism>
<dbReference type="EMBL" id="BJYF01000005">
    <property type="protein sequence ID" value="GEN59115.1"/>
    <property type="molecule type" value="Genomic_DNA"/>
</dbReference>